<dbReference type="Gene3D" id="3.40.50.2300">
    <property type="match status" value="2"/>
</dbReference>
<keyword evidence="3 6" id="KW-0238">DNA-binding</keyword>
<dbReference type="GO" id="GO:0003700">
    <property type="term" value="F:DNA-binding transcription factor activity"/>
    <property type="evidence" value="ECO:0007669"/>
    <property type="project" value="TreeGrafter"/>
</dbReference>
<dbReference type="InterPro" id="IPR010982">
    <property type="entry name" value="Lambda_DNA-bd_dom_sf"/>
</dbReference>
<dbReference type="Proteomes" id="UP000588586">
    <property type="component" value="Unassembled WGS sequence"/>
</dbReference>
<keyword evidence="4" id="KW-0804">Transcription</keyword>
<dbReference type="SUPFAM" id="SSF53822">
    <property type="entry name" value="Periplasmic binding protein-like I"/>
    <property type="match status" value="1"/>
</dbReference>
<accession>A0A849HAT3</accession>
<evidence type="ECO:0000256" key="4">
    <source>
        <dbReference type="ARBA" id="ARBA00023163"/>
    </source>
</evidence>
<dbReference type="EMBL" id="JABEPQ010000002">
    <property type="protein sequence ID" value="NNM46826.1"/>
    <property type="molecule type" value="Genomic_DNA"/>
</dbReference>
<dbReference type="GO" id="GO:0000976">
    <property type="term" value="F:transcription cis-regulatory region binding"/>
    <property type="evidence" value="ECO:0007669"/>
    <property type="project" value="TreeGrafter"/>
</dbReference>
<keyword evidence="7" id="KW-1185">Reference proteome</keyword>
<dbReference type="CDD" id="cd01392">
    <property type="entry name" value="HTH_LacI"/>
    <property type="match status" value="1"/>
</dbReference>
<dbReference type="SUPFAM" id="SSF47413">
    <property type="entry name" value="lambda repressor-like DNA-binding domains"/>
    <property type="match status" value="1"/>
</dbReference>
<dbReference type="PROSITE" id="PS50932">
    <property type="entry name" value="HTH_LACI_2"/>
    <property type="match status" value="1"/>
</dbReference>
<reference evidence="6 7" key="1">
    <citation type="submission" date="2020-04" db="EMBL/GenBank/DDBJ databases">
        <title>Knoellia sp. isolate from air conditioner.</title>
        <authorList>
            <person name="Chea S."/>
            <person name="Kim D.-U."/>
        </authorList>
    </citation>
    <scope>NUCLEOTIDE SEQUENCE [LARGE SCALE GENOMIC DNA]</scope>
    <source>
        <strain evidence="6 7">DB2414S</strain>
    </source>
</reference>
<comment type="caution">
    <text evidence="6">The sequence shown here is derived from an EMBL/GenBank/DDBJ whole genome shotgun (WGS) entry which is preliminary data.</text>
</comment>
<evidence type="ECO:0000313" key="6">
    <source>
        <dbReference type="EMBL" id="NNM46826.1"/>
    </source>
</evidence>
<dbReference type="Pfam" id="PF00532">
    <property type="entry name" value="Peripla_BP_1"/>
    <property type="match status" value="1"/>
</dbReference>
<keyword evidence="1" id="KW-0678">Repressor</keyword>
<dbReference type="CDD" id="cd06267">
    <property type="entry name" value="PBP1_LacI_sugar_binding-like"/>
    <property type="match status" value="1"/>
</dbReference>
<sequence length="351" mass="38209">MAKKPTLRDVSQHAGVSIYTVSRALGGGQDVAASTRERILQVANALGYVPNRAAQELRKNTRSSVTVLTASTSNAYYLDLMKGVQRVLRPTSRTVVVADIAAEGRYTRAVEDATVQQLIQSRTAGVIATLTLSAQNVKLLDDWDIPVVFVDSAPPAEATQVPSLTTDNVAASVRLGRHLAEHRFTSWLFVAYPTLWSTREPREQGLREAAAAAGAELHVLETDNDEASAFDQVRDWFETPGRVPPDVVVAGNNPLLHGTMRYLREKGIRIPQDIALVAFDEFPWAPLLDPPLTVVNEGSEAIGVEAATILSRIIDEQVRAETEGRPPKPKYLPEDRQVASADLIIRASCGC</sequence>
<dbReference type="Pfam" id="PF00356">
    <property type="entry name" value="LacI"/>
    <property type="match status" value="1"/>
</dbReference>
<dbReference type="AlphaFoldDB" id="A0A849HAT3"/>
<feature type="domain" description="HTH lacI-type" evidence="5">
    <location>
        <begin position="5"/>
        <end position="59"/>
    </location>
</feature>
<evidence type="ECO:0000256" key="3">
    <source>
        <dbReference type="ARBA" id="ARBA00023125"/>
    </source>
</evidence>
<evidence type="ECO:0000256" key="1">
    <source>
        <dbReference type="ARBA" id="ARBA00022491"/>
    </source>
</evidence>
<protein>
    <submittedName>
        <fullName evidence="6">LacI family DNA-binding transcriptional regulator</fullName>
    </submittedName>
</protein>
<keyword evidence="2" id="KW-0805">Transcription regulation</keyword>
<dbReference type="PANTHER" id="PTHR30146:SF148">
    <property type="entry name" value="HTH-TYPE TRANSCRIPTIONAL REPRESSOR PURR-RELATED"/>
    <property type="match status" value="1"/>
</dbReference>
<dbReference type="Gene3D" id="1.10.260.40">
    <property type="entry name" value="lambda repressor-like DNA-binding domains"/>
    <property type="match status" value="1"/>
</dbReference>
<organism evidence="6 7">
    <name type="scientific">Knoellia koreensis</name>
    <dbReference type="NCBI Taxonomy" id="2730921"/>
    <lineage>
        <taxon>Bacteria</taxon>
        <taxon>Bacillati</taxon>
        <taxon>Actinomycetota</taxon>
        <taxon>Actinomycetes</taxon>
        <taxon>Micrococcales</taxon>
        <taxon>Intrasporangiaceae</taxon>
        <taxon>Knoellia</taxon>
    </lineage>
</organism>
<proteinExistence type="predicted"/>
<evidence type="ECO:0000256" key="2">
    <source>
        <dbReference type="ARBA" id="ARBA00023015"/>
    </source>
</evidence>
<dbReference type="PANTHER" id="PTHR30146">
    <property type="entry name" value="LACI-RELATED TRANSCRIPTIONAL REPRESSOR"/>
    <property type="match status" value="1"/>
</dbReference>
<dbReference type="SMART" id="SM00354">
    <property type="entry name" value="HTH_LACI"/>
    <property type="match status" value="1"/>
</dbReference>
<gene>
    <name evidence="6" type="ORF">HJG52_12515</name>
</gene>
<name>A0A849HAT3_9MICO</name>
<dbReference type="InterPro" id="IPR000843">
    <property type="entry name" value="HTH_LacI"/>
</dbReference>
<evidence type="ECO:0000259" key="5">
    <source>
        <dbReference type="PROSITE" id="PS50932"/>
    </source>
</evidence>
<dbReference type="InterPro" id="IPR001761">
    <property type="entry name" value="Peripla_BP/Lac1_sug-bd_dom"/>
</dbReference>
<evidence type="ECO:0000313" key="7">
    <source>
        <dbReference type="Proteomes" id="UP000588586"/>
    </source>
</evidence>
<dbReference type="InterPro" id="IPR028082">
    <property type="entry name" value="Peripla_BP_I"/>
</dbReference>